<keyword evidence="1" id="KW-0472">Membrane</keyword>
<accession>A0A9D9N039</accession>
<sequence length="162" mass="18490">MRYLVRSIKYFISYMVFLAVILLLLILFGAADWDFSTLFRDGKDSLWKIAVLFAAVAAVYPKIGFTARTFTTQAGKKEIMDTAVAYMKQLGYAEEKGYTMDRQGQGSVSFRQENFISRLSRMYEDRIIITAGDGTVTIEGLRKDVVRICGGLEFRMNTEDRQ</sequence>
<keyword evidence="1" id="KW-0812">Transmembrane</keyword>
<feature type="transmembrane region" description="Helical" evidence="1">
    <location>
        <begin position="12"/>
        <end position="33"/>
    </location>
</feature>
<evidence type="ECO:0000313" key="2">
    <source>
        <dbReference type="EMBL" id="MBO8455674.1"/>
    </source>
</evidence>
<organism evidence="2 3">
    <name type="scientific">Candidatus Cryptobacteroides intestinigallinarum</name>
    <dbReference type="NCBI Taxonomy" id="2840767"/>
    <lineage>
        <taxon>Bacteria</taxon>
        <taxon>Pseudomonadati</taxon>
        <taxon>Bacteroidota</taxon>
        <taxon>Bacteroidia</taxon>
        <taxon>Bacteroidales</taxon>
        <taxon>Candidatus Cryptobacteroides</taxon>
    </lineage>
</organism>
<reference evidence="2" key="2">
    <citation type="journal article" date="2021" name="PeerJ">
        <title>Extensive microbial diversity within the chicken gut microbiome revealed by metagenomics and culture.</title>
        <authorList>
            <person name="Gilroy R."/>
            <person name="Ravi A."/>
            <person name="Getino M."/>
            <person name="Pursley I."/>
            <person name="Horton D.L."/>
            <person name="Alikhan N.F."/>
            <person name="Baker D."/>
            <person name="Gharbi K."/>
            <person name="Hall N."/>
            <person name="Watson M."/>
            <person name="Adriaenssens E.M."/>
            <person name="Foster-Nyarko E."/>
            <person name="Jarju S."/>
            <person name="Secka A."/>
            <person name="Antonio M."/>
            <person name="Oren A."/>
            <person name="Chaudhuri R.R."/>
            <person name="La Ragione R."/>
            <person name="Hildebrand F."/>
            <person name="Pallen M.J."/>
        </authorList>
    </citation>
    <scope>NUCLEOTIDE SEQUENCE</scope>
    <source>
        <strain evidence="2">B1-3475</strain>
    </source>
</reference>
<evidence type="ECO:0000313" key="3">
    <source>
        <dbReference type="Proteomes" id="UP000823617"/>
    </source>
</evidence>
<feature type="transmembrane region" description="Helical" evidence="1">
    <location>
        <begin position="45"/>
        <end position="63"/>
    </location>
</feature>
<comment type="caution">
    <text evidence="2">The sequence shown here is derived from an EMBL/GenBank/DDBJ whole genome shotgun (WGS) entry which is preliminary data.</text>
</comment>
<dbReference type="AlphaFoldDB" id="A0A9D9N039"/>
<keyword evidence="1" id="KW-1133">Transmembrane helix</keyword>
<protein>
    <submittedName>
        <fullName evidence="2">Uncharacterized protein</fullName>
    </submittedName>
</protein>
<dbReference type="Proteomes" id="UP000823617">
    <property type="component" value="Unassembled WGS sequence"/>
</dbReference>
<evidence type="ECO:0000256" key="1">
    <source>
        <dbReference type="SAM" id="Phobius"/>
    </source>
</evidence>
<name>A0A9D9N039_9BACT</name>
<gene>
    <name evidence="2" type="ORF">IAC08_04650</name>
</gene>
<reference evidence="2" key="1">
    <citation type="submission" date="2020-10" db="EMBL/GenBank/DDBJ databases">
        <authorList>
            <person name="Gilroy R."/>
        </authorList>
    </citation>
    <scope>NUCLEOTIDE SEQUENCE</scope>
    <source>
        <strain evidence="2">B1-3475</strain>
    </source>
</reference>
<dbReference type="EMBL" id="JADIMK010000045">
    <property type="protein sequence ID" value="MBO8455674.1"/>
    <property type="molecule type" value="Genomic_DNA"/>
</dbReference>
<proteinExistence type="predicted"/>